<evidence type="ECO:0000256" key="3">
    <source>
        <dbReference type="ARBA" id="ARBA00022723"/>
    </source>
</evidence>
<feature type="domain" description="B box-type" evidence="10">
    <location>
        <begin position="15"/>
        <end position="62"/>
    </location>
</feature>
<keyword evidence="13" id="KW-1185">Reference proteome</keyword>
<evidence type="ECO:0000256" key="2">
    <source>
        <dbReference type="ARBA" id="ARBA00010024"/>
    </source>
</evidence>
<feature type="region of interest" description="Disordered" evidence="9">
    <location>
        <begin position="157"/>
        <end position="199"/>
    </location>
</feature>
<evidence type="ECO:0000313" key="12">
    <source>
        <dbReference type="EMBL" id="CAK9324951.1"/>
    </source>
</evidence>
<evidence type="ECO:0000256" key="5">
    <source>
        <dbReference type="ARBA" id="ARBA00022833"/>
    </source>
</evidence>
<keyword evidence="6 8" id="KW-0539">Nucleus</keyword>
<dbReference type="PANTHER" id="PTHR31319:SF39">
    <property type="entry name" value="ZINC FINGER PROTEIN CONSTANS-LIKE 1"/>
    <property type="match status" value="1"/>
</dbReference>
<gene>
    <name evidence="12" type="ORF">CITCOLO1_LOCUS17201</name>
</gene>
<evidence type="ECO:0000256" key="9">
    <source>
        <dbReference type="SAM" id="MobiDB-lite"/>
    </source>
</evidence>
<keyword evidence="3" id="KW-0479">Metal-binding</keyword>
<evidence type="ECO:0000256" key="7">
    <source>
        <dbReference type="PROSITE-ProRule" id="PRU00024"/>
    </source>
</evidence>
<reference evidence="12 13" key="1">
    <citation type="submission" date="2024-03" db="EMBL/GenBank/DDBJ databases">
        <authorList>
            <person name="Gkanogiannis A."/>
            <person name="Becerra Lopez-Lavalle L."/>
        </authorList>
    </citation>
    <scope>NUCLEOTIDE SEQUENCE [LARGE SCALE GENOMIC DNA]</scope>
</reference>
<dbReference type="EMBL" id="OZ021740">
    <property type="protein sequence ID" value="CAK9324951.1"/>
    <property type="molecule type" value="Genomic_DNA"/>
</dbReference>
<evidence type="ECO:0000256" key="8">
    <source>
        <dbReference type="PROSITE-ProRule" id="PRU00357"/>
    </source>
</evidence>
<proteinExistence type="inferred from homology"/>
<comment type="subcellular location">
    <subcellularLocation>
        <location evidence="1 8">Nucleus</location>
    </subcellularLocation>
</comment>
<evidence type="ECO:0000259" key="11">
    <source>
        <dbReference type="PROSITE" id="PS51017"/>
    </source>
</evidence>
<dbReference type="InterPro" id="IPR010402">
    <property type="entry name" value="CCT_domain"/>
</dbReference>
<dbReference type="Pfam" id="PF06203">
    <property type="entry name" value="CCT"/>
    <property type="match status" value="1"/>
</dbReference>
<comment type="similarity">
    <text evidence="2">Belongs to the CONSTANS family.</text>
</comment>
<dbReference type="CDD" id="cd19821">
    <property type="entry name" value="Bbox1_BBX-like"/>
    <property type="match status" value="1"/>
</dbReference>
<keyword evidence="4 7" id="KW-0863">Zinc-finger</keyword>
<dbReference type="InterPro" id="IPR045281">
    <property type="entry name" value="CONSTANS-like"/>
</dbReference>
<dbReference type="Proteomes" id="UP001642487">
    <property type="component" value="Chromosome 6"/>
</dbReference>
<accession>A0ABP0Z0W3</accession>
<evidence type="ECO:0000259" key="10">
    <source>
        <dbReference type="PROSITE" id="PS50119"/>
    </source>
</evidence>
<organism evidence="12 13">
    <name type="scientific">Citrullus colocynthis</name>
    <name type="common">colocynth</name>
    <dbReference type="NCBI Taxonomy" id="252529"/>
    <lineage>
        <taxon>Eukaryota</taxon>
        <taxon>Viridiplantae</taxon>
        <taxon>Streptophyta</taxon>
        <taxon>Embryophyta</taxon>
        <taxon>Tracheophyta</taxon>
        <taxon>Spermatophyta</taxon>
        <taxon>Magnoliopsida</taxon>
        <taxon>eudicotyledons</taxon>
        <taxon>Gunneridae</taxon>
        <taxon>Pentapetalae</taxon>
        <taxon>rosids</taxon>
        <taxon>fabids</taxon>
        <taxon>Cucurbitales</taxon>
        <taxon>Cucurbitaceae</taxon>
        <taxon>Benincaseae</taxon>
        <taxon>Citrullus</taxon>
    </lineage>
</organism>
<evidence type="ECO:0000256" key="1">
    <source>
        <dbReference type="ARBA" id="ARBA00004123"/>
    </source>
</evidence>
<protein>
    <submittedName>
        <fullName evidence="12">Uncharacterized protein</fullName>
    </submittedName>
</protein>
<dbReference type="PROSITE" id="PS50119">
    <property type="entry name" value="ZF_BBOX"/>
    <property type="match status" value="1"/>
</dbReference>
<sequence length="358" mass="40626">MLKIEDEYRGDANGWGSVTCEACERAPAEFICKADAASLCAVCDAEIHSANPLARRHQRVPINGVAVFDRVEEEEEESNEEEEAASWLLMNPPKNNYSKNNNNHNNNELFLLGGEDEQEEDDEYLKFVEFNENNNNNGFGDHEDDIDEFEGLKKNNNNYGGGGDSVVPMDQFEGNKNHHHHHHHHHHHQHQQQQQQHQVLMGQSYEGLVDASEFFHSSSKPSYSYNAFLNHTISVSSMEVGVVPDSTTTTMSDISISNMRPPKGTIDLFSGTTAAAIQMPATQLSPMDREARVLRYREKKKTRKFEKTIRYASRKAYAETRPRIKGRFAKRTDVELQLDRKFSNPLIPEAGYGVVPSF</sequence>
<dbReference type="PROSITE" id="PS51017">
    <property type="entry name" value="CCT"/>
    <property type="match status" value="1"/>
</dbReference>
<evidence type="ECO:0000256" key="6">
    <source>
        <dbReference type="ARBA" id="ARBA00023242"/>
    </source>
</evidence>
<feature type="domain" description="CCT" evidence="11">
    <location>
        <begin position="289"/>
        <end position="331"/>
    </location>
</feature>
<evidence type="ECO:0000256" key="4">
    <source>
        <dbReference type="ARBA" id="ARBA00022771"/>
    </source>
</evidence>
<dbReference type="InterPro" id="IPR049808">
    <property type="entry name" value="CONSTANS-like_Bbox1"/>
</dbReference>
<dbReference type="SMART" id="SM00336">
    <property type="entry name" value="BBOX"/>
    <property type="match status" value="1"/>
</dbReference>
<feature type="compositionally biased region" description="Basic residues" evidence="9">
    <location>
        <begin position="177"/>
        <end position="190"/>
    </location>
</feature>
<dbReference type="InterPro" id="IPR000315">
    <property type="entry name" value="Znf_B-box"/>
</dbReference>
<dbReference type="PANTHER" id="PTHR31319">
    <property type="entry name" value="ZINC FINGER PROTEIN CONSTANS-LIKE 4"/>
    <property type="match status" value="1"/>
</dbReference>
<dbReference type="Pfam" id="PF00643">
    <property type="entry name" value="zf-B_box"/>
    <property type="match status" value="1"/>
</dbReference>
<name>A0ABP0Z0W3_9ROSI</name>
<evidence type="ECO:0000313" key="13">
    <source>
        <dbReference type="Proteomes" id="UP001642487"/>
    </source>
</evidence>
<keyword evidence="5" id="KW-0862">Zinc</keyword>